<feature type="signal peptide" evidence="1">
    <location>
        <begin position="1"/>
        <end position="20"/>
    </location>
</feature>
<dbReference type="EMBL" id="FRCA01000007">
    <property type="protein sequence ID" value="SHM36606.1"/>
    <property type="molecule type" value="Genomic_DNA"/>
</dbReference>
<keyword evidence="5" id="KW-1185">Reference proteome</keyword>
<feature type="chain" id="PRO_5009926824" evidence="1">
    <location>
        <begin position="21"/>
        <end position="121"/>
    </location>
</feature>
<organism evidence="3 4">
    <name type="scientific">Halomonas cupida</name>
    <dbReference type="NCBI Taxonomy" id="44933"/>
    <lineage>
        <taxon>Bacteria</taxon>
        <taxon>Pseudomonadati</taxon>
        <taxon>Pseudomonadota</taxon>
        <taxon>Gammaproteobacteria</taxon>
        <taxon>Oceanospirillales</taxon>
        <taxon>Halomonadaceae</taxon>
        <taxon>Halomonas</taxon>
    </lineage>
</organism>
<dbReference type="RefSeq" id="WP_073435847.1">
    <property type="nucleotide sequence ID" value="NZ_BJXU01000074.1"/>
</dbReference>
<reference evidence="2 5" key="2">
    <citation type="submission" date="2019-07" db="EMBL/GenBank/DDBJ databases">
        <title>Whole genome shotgun sequence of Halomonas cupida NBRC 102219.</title>
        <authorList>
            <person name="Hosoyama A."/>
            <person name="Uohara A."/>
            <person name="Ohji S."/>
            <person name="Ichikawa N."/>
        </authorList>
    </citation>
    <scope>NUCLEOTIDE SEQUENCE [LARGE SCALE GENOMIC DNA]</scope>
    <source>
        <strain evidence="2 5">NBRC 102219</strain>
    </source>
</reference>
<evidence type="ECO:0000313" key="4">
    <source>
        <dbReference type="Proteomes" id="UP000184123"/>
    </source>
</evidence>
<evidence type="ECO:0000313" key="2">
    <source>
        <dbReference type="EMBL" id="GEN24055.1"/>
    </source>
</evidence>
<accession>A0A1M7I726</accession>
<gene>
    <name evidence="2" type="ORF">HCU01_20040</name>
    <name evidence="3" type="ORF">SAMN05660971_02844</name>
</gene>
<dbReference type="EMBL" id="BJXU01000074">
    <property type="protein sequence ID" value="GEN24055.1"/>
    <property type="molecule type" value="Genomic_DNA"/>
</dbReference>
<evidence type="ECO:0000313" key="5">
    <source>
        <dbReference type="Proteomes" id="UP000321726"/>
    </source>
</evidence>
<keyword evidence="1" id="KW-0732">Signal</keyword>
<evidence type="ECO:0000256" key="1">
    <source>
        <dbReference type="SAM" id="SignalP"/>
    </source>
</evidence>
<proteinExistence type="predicted"/>
<evidence type="ECO:0000313" key="3">
    <source>
        <dbReference type="EMBL" id="SHM36606.1"/>
    </source>
</evidence>
<dbReference type="Proteomes" id="UP000321726">
    <property type="component" value="Unassembled WGS sequence"/>
</dbReference>
<sequence>MNRFIPLVALMLAAPASAVADQDIIQEMEAVASQLTEEQNILVQGVVGDMMMAHACAPLLDDPAIFEQAQEAARVDLEEEGLSEPSVEQLVRLVESFSTEDNQELSAEACSMVYEREPQQS</sequence>
<dbReference type="AlphaFoldDB" id="A0A1M7I726"/>
<reference evidence="3 4" key="1">
    <citation type="submission" date="2016-11" db="EMBL/GenBank/DDBJ databases">
        <authorList>
            <person name="Jaros S."/>
            <person name="Januszkiewicz K."/>
            <person name="Wedrychowicz H."/>
        </authorList>
    </citation>
    <scope>NUCLEOTIDE SEQUENCE [LARGE SCALE GENOMIC DNA]</scope>
    <source>
        <strain evidence="3 4">DSM 4740</strain>
    </source>
</reference>
<dbReference type="Proteomes" id="UP000184123">
    <property type="component" value="Unassembled WGS sequence"/>
</dbReference>
<name>A0A1M7I726_9GAMM</name>
<protein>
    <submittedName>
        <fullName evidence="3">Uncharacterized protein</fullName>
    </submittedName>
</protein>